<organism evidence="1 2">
    <name type="scientific">Portunus trituberculatus</name>
    <name type="common">Swimming crab</name>
    <name type="synonym">Neptunus trituberculatus</name>
    <dbReference type="NCBI Taxonomy" id="210409"/>
    <lineage>
        <taxon>Eukaryota</taxon>
        <taxon>Metazoa</taxon>
        <taxon>Ecdysozoa</taxon>
        <taxon>Arthropoda</taxon>
        <taxon>Crustacea</taxon>
        <taxon>Multicrustacea</taxon>
        <taxon>Malacostraca</taxon>
        <taxon>Eumalacostraca</taxon>
        <taxon>Eucarida</taxon>
        <taxon>Decapoda</taxon>
        <taxon>Pleocyemata</taxon>
        <taxon>Brachyura</taxon>
        <taxon>Eubrachyura</taxon>
        <taxon>Portunoidea</taxon>
        <taxon>Portunidae</taxon>
        <taxon>Portuninae</taxon>
        <taxon>Portunus</taxon>
    </lineage>
</organism>
<evidence type="ECO:0000313" key="2">
    <source>
        <dbReference type="Proteomes" id="UP000324222"/>
    </source>
</evidence>
<protein>
    <submittedName>
        <fullName evidence="1">Uncharacterized protein</fullName>
    </submittedName>
</protein>
<comment type="caution">
    <text evidence="1">The sequence shown here is derived from an EMBL/GenBank/DDBJ whole genome shotgun (WGS) entry which is preliminary data.</text>
</comment>
<evidence type="ECO:0000313" key="1">
    <source>
        <dbReference type="EMBL" id="MPC23630.1"/>
    </source>
</evidence>
<name>A0A5B7DQ50_PORTR</name>
<sequence>MGIGPGVAACGAEVMRRPPGTSLRRHITSGRNQRSSLPQREMSGVAAPGCGCTWFSFTGSHRKLWLAGPKSIRRQKLAGIFLPDNAAATFCTFRSLFTFESTSFRLTFKHHYSLVACCCWRCLSAV</sequence>
<proteinExistence type="predicted"/>
<dbReference type="AlphaFoldDB" id="A0A5B7DQ50"/>
<dbReference type="Proteomes" id="UP000324222">
    <property type="component" value="Unassembled WGS sequence"/>
</dbReference>
<gene>
    <name evidence="1" type="ORF">E2C01_016689</name>
</gene>
<accession>A0A5B7DQ50</accession>
<keyword evidence="2" id="KW-1185">Reference proteome</keyword>
<dbReference type="EMBL" id="VSRR010001233">
    <property type="protein sequence ID" value="MPC23630.1"/>
    <property type="molecule type" value="Genomic_DNA"/>
</dbReference>
<reference evidence="1 2" key="1">
    <citation type="submission" date="2019-05" db="EMBL/GenBank/DDBJ databases">
        <title>Another draft genome of Portunus trituberculatus and its Hox gene families provides insights of decapod evolution.</title>
        <authorList>
            <person name="Jeong J.-H."/>
            <person name="Song I."/>
            <person name="Kim S."/>
            <person name="Choi T."/>
            <person name="Kim D."/>
            <person name="Ryu S."/>
            <person name="Kim W."/>
        </authorList>
    </citation>
    <scope>NUCLEOTIDE SEQUENCE [LARGE SCALE GENOMIC DNA]</scope>
    <source>
        <tissue evidence="1">Muscle</tissue>
    </source>
</reference>